<organism evidence="1">
    <name type="scientific">Arundo donax</name>
    <name type="common">Giant reed</name>
    <name type="synonym">Donax arundinaceus</name>
    <dbReference type="NCBI Taxonomy" id="35708"/>
    <lineage>
        <taxon>Eukaryota</taxon>
        <taxon>Viridiplantae</taxon>
        <taxon>Streptophyta</taxon>
        <taxon>Embryophyta</taxon>
        <taxon>Tracheophyta</taxon>
        <taxon>Spermatophyta</taxon>
        <taxon>Magnoliopsida</taxon>
        <taxon>Liliopsida</taxon>
        <taxon>Poales</taxon>
        <taxon>Poaceae</taxon>
        <taxon>PACMAD clade</taxon>
        <taxon>Arundinoideae</taxon>
        <taxon>Arundineae</taxon>
        <taxon>Arundo</taxon>
    </lineage>
</organism>
<accession>A0A0A9E0G8</accession>
<sequence length="38" mass="4371">MAIHSCYGVLGISYFIMLKKLHQMKFSTLHNKSILAFV</sequence>
<evidence type="ECO:0000313" key="1">
    <source>
        <dbReference type="EMBL" id="JAD92478.1"/>
    </source>
</evidence>
<reference evidence="1" key="1">
    <citation type="submission" date="2014-09" db="EMBL/GenBank/DDBJ databases">
        <authorList>
            <person name="Magalhaes I.L.F."/>
            <person name="Oliveira U."/>
            <person name="Santos F.R."/>
            <person name="Vidigal T.H.D.A."/>
            <person name="Brescovit A.D."/>
            <person name="Santos A.J."/>
        </authorList>
    </citation>
    <scope>NUCLEOTIDE SEQUENCE</scope>
    <source>
        <tissue evidence="1">Shoot tissue taken approximately 20 cm above the soil surface</tissue>
    </source>
</reference>
<reference evidence="1" key="2">
    <citation type="journal article" date="2015" name="Data Brief">
        <title>Shoot transcriptome of the giant reed, Arundo donax.</title>
        <authorList>
            <person name="Barrero R.A."/>
            <person name="Guerrero F.D."/>
            <person name="Moolhuijzen P."/>
            <person name="Goolsby J.A."/>
            <person name="Tidwell J."/>
            <person name="Bellgard S.E."/>
            <person name="Bellgard M.I."/>
        </authorList>
    </citation>
    <scope>NUCLEOTIDE SEQUENCE</scope>
    <source>
        <tissue evidence="1">Shoot tissue taken approximately 20 cm above the soil surface</tissue>
    </source>
</reference>
<proteinExistence type="predicted"/>
<name>A0A0A9E0G8_ARUDO</name>
<protein>
    <submittedName>
        <fullName evidence="1">Uncharacterized protein</fullName>
    </submittedName>
</protein>
<dbReference type="AlphaFoldDB" id="A0A0A9E0G8"/>
<dbReference type="EMBL" id="GBRH01205417">
    <property type="protein sequence ID" value="JAD92478.1"/>
    <property type="molecule type" value="Transcribed_RNA"/>
</dbReference>